<evidence type="ECO:0000256" key="1">
    <source>
        <dbReference type="SAM" id="Phobius"/>
    </source>
</evidence>
<keyword evidence="1" id="KW-0472">Membrane</keyword>
<dbReference type="InterPro" id="IPR001466">
    <property type="entry name" value="Beta-lactam-related"/>
</dbReference>
<evidence type="ECO:0000259" key="3">
    <source>
        <dbReference type="Pfam" id="PF00144"/>
    </source>
</evidence>
<feature type="transmembrane region" description="Helical" evidence="1">
    <location>
        <begin position="529"/>
        <end position="551"/>
    </location>
</feature>
<name>A0A1C4YUG2_MICEC</name>
<dbReference type="InterPro" id="IPR012338">
    <property type="entry name" value="Beta-lactam/transpept-like"/>
</dbReference>
<accession>A0A1C4YUG2</accession>
<evidence type="ECO:0000313" key="4">
    <source>
        <dbReference type="EMBL" id="SCF23981.1"/>
    </source>
</evidence>
<sequence>MLRQDPARPRASRLRRLGAALVATVAVAATAAGCGTAPTAMSVPTPPAPGAPADPAALNAADVDAWLDGLLPAALQRTGIPGATVAVVRDGEILTTRGYGHADTGTGTGQPVPVDPDRHLFRVGSVSKLVTAVAVLQLVQSGDLDLDADVDEYLDFTLPRRYDEAVTLRHLLTHTAGFEERVAGLIGLDGSSPNLRAALATDPPEQIYRPGTVPAYSNYGNALAGYIVEHVSGTPFEKYVDRNVLARAGMASSTFGQPLPPALADRMASGYDAAGVAGPFEIVGTPPAGALSAPATDMARFMLALTGEPVGEGPLLDAATRELMQRPGLDATSLGTLADGPRMALGLFDESRNGRHILGHGGDTMFFHSHLQIYPRERAGIFLSLNGGGRGELDSHELRQAVVNGFADRYFPGTSERPAGVDAQTSAAHAAAAAGTYTDSRGFGSNFLTTMGLVGRTTVSVADDHRLLFEPGPLSATPALYEEVAPWVWREVGGQRTLAMRVTDDRVTAISHDSAFALLPVEPARATAVVVPVLGASVLVLALTVLSWPFGALLRRVLGRPRRDPAGRTVRVLSRVAVAGALLALIGWVVNIAAIMGLQEVSAASLRTVQVLQVIGLLGVLPAGVRLVDDVRRRVGWHRVAASALILLALAGTGWFAVEFMLLAPSISY</sequence>
<evidence type="ECO:0000313" key="5">
    <source>
        <dbReference type="Proteomes" id="UP000198253"/>
    </source>
</evidence>
<dbReference type="InParanoid" id="A0A1C4YUG2"/>
<feature type="transmembrane region" description="Helical" evidence="1">
    <location>
        <begin position="640"/>
        <end position="664"/>
    </location>
</feature>
<dbReference type="PROSITE" id="PS51257">
    <property type="entry name" value="PROKAR_LIPOPROTEIN"/>
    <property type="match status" value="1"/>
</dbReference>
<dbReference type="AlphaFoldDB" id="A0A1C4YUG2"/>
<dbReference type="PANTHER" id="PTHR46825:SF9">
    <property type="entry name" value="BETA-LACTAMASE-RELATED DOMAIN-CONTAINING PROTEIN"/>
    <property type="match status" value="1"/>
</dbReference>
<gene>
    <name evidence="4" type="ORF">GA0070618_4345</name>
</gene>
<dbReference type="OrthoDB" id="4281716at2"/>
<feature type="domain" description="Beta-lactamase-related" evidence="3">
    <location>
        <begin position="69"/>
        <end position="394"/>
    </location>
</feature>
<organism evidence="4 5">
    <name type="scientific">Micromonospora echinospora</name>
    <name type="common">Micromonospora purpurea</name>
    <dbReference type="NCBI Taxonomy" id="1877"/>
    <lineage>
        <taxon>Bacteria</taxon>
        <taxon>Bacillati</taxon>
        <taxon>Actinomycetota</taxon>
        <taxon>Actinomycetes</taxon>
        <taxon>Micromonosporales</taxon>
        <taxon>Micromonosporaceae</taxon>
        <taxon>Micromonospora</taxon>
    </lineage>
</organism>
<dbReference type="InterPro" id="IPR050491">
    <property type="entry name" value="AmpC-like"/>
</dbReference>
<dbReference type="Proteomes" id="UP000198253">
    <property type="component" value="Chromosome I"/>
</dbReference>
<protein>
    <submittedName>
        <fullName evidence="4">CubicO group peptidase, beta-lactamase class C family</fullName>
    </submittedName>
</protein>
<feature type="chain" id="PRO_5039123808" evidence="2">
    <location>
        <begin position="32"/>
        <end position="669"/>
    </location>
</feature>
<reference evidence="5" key="1">
    <citation type="submission" date="2016-06" db="EMBL/GenBank/DDBJ databases">
        <authorList>
            <person name="Varghese N."/>
            <person name="Submissions Spin"/>
        </authorList>
    </citation>
    <scope>NUCLEOTIDE SEQUENCE [LARGE SCALE GENOMIC DNA]</scope>
    <source>
        <strain evidence="5">DSM 43816</strain>
    </source>
</reference>
<dbReference type="RefSeq" id="WP_088983272.1">
    <property type="nucleotide sequence ID" value="NZ_LT607413.1"/>
</dbReference>
<evidence type="ECO:0000256" key="2">
    <source>
        <dbReference type="SAM" id="SignalP"/>
    </source>
</evidence>
<feature type="transmembrane region" description="Helical" evidence="1">
    <location>
        <begin position="572"/>
        <end position="598"/>
    </location>
</feature>
<feature type="signal peptide" evidence="2">
    <location>
        <begin position="1"/>
        <end position="31"/>
    </location>
</feature>
<keyword evidence="5" id="KW-1185">Reference proteome</keyword>
<keyword evidence="1" id="KW-1133">Transmembrane helix</keyword>
<keyword evidence="1" id="KW-0812">Transmembrane</keyword>
<dbReference type="Pfam" id="PF00144">
    <property type="entry name" value="Beta-lactamase"/>
    <property type="match status" value="1"/>
</dbReference>
<proteinExistence type="predicted"/>
<dbReference type="SUPFAM" id="SSF56601">
    <property type="entry name" value="beta-lactamase/transpeptidase-like"/>
    <property type="match status" value="1"/>
</dbReference>
<dbReference type="EMBL" id="LT607413">
    <property type="protein sequence ID" value="SCF23981.1"/>
    <property type="molecule type" value="Genomic_DNA"/>
</dbReference>
<dbReference type="Gene3D" id="3.40.710.10">
    <property type="entry name" value="DD-peptidase/beta-lactamase superfamily"/>
    <property type="match status" value="1"/>
</dbReference>
<keyword evidence="2" id="KW-0732">Signal</keyword>
<dbReference type="PANTHER" id="PTHR46825">
    <property type="entry name" value="D-ALANYL-D-ALANINE-CARBOXYPEPTIDASE/ENDOPEPTIDASE AMPH"/>
    <property type="match status" value="1"/>
</dbReference>
<feature type="transmembrane region" description="Helical" evidence="1">
    <location>
        <begin position="610"/>
        <end position="628"/>
    </location>
</feature>